<dbReference type="GO" id="GO:0019239">
    <property type="term" value="F:deaminase activity"/>
    <property type="evidence" value="ECO:0007669"/>
    <property type="project" value="UniProtKB-ARBA"/>
</dbReference>
<dbReference type="SUPFAM" id="SSF51556">
    <property type="entry name" value="Metallo-dependent hydrolases"/>
    <property type="match status" value="1"/>
</dbReference>
<dbReference type="CDD" id="cd01298">
    <property type="entry name" value="ATZ_TRZ_like"/>
    <property type="match status" value="1"/>
</dbReference>
<evidence type="ECO:0000256" key="1">
    <source>
        <dbReference type="ARBA" id="ARBA00006745"/>
    </source>
</evidence>
<dbReference type="InterPro" id="IPR050287">
    <property type="entry name" value="MTA/SAH_deaminase"/>
</dbReference>
<evidence type="ECO:0000313" key="6">
    <source>
        <dbReference type="EMBL" id="PZQ49049.1"/>
    </source>
</evidence>
<keyword evidence="4" id="KW-0862">Zinc</keyword>
<dbReference type="GO" id="GO:0046872">
    <property type="term" value="F:metal ion binding"/>
    <property type="evidence" value="ECO:0007669"/>
    <property type="project" value="UniProtKB-KW"/>
</dbReference>
<dbReference type="FunFam" id="3.20.20.140:FF:000014">
    <property type="entry name" value="5-methylthioadenosine/S-adenosylhomocysteine deaminase"/>
    <property type="match status" value="1"/>
</dbReference>
<reference evidence="6 7" key="1">
    <citation type="submission" date="2017-08" db="EMBL/GenBank/DDBJ databases">
        <title>Infants hospitalized years apart are colonized by the same room-sourced microbial strains.</title>
        <authorList>
            <person name="Brooks B."/>
            <person name="Olm M.R."/>
            <person name="Firek B.A."/>
            <person name="Baker R."/>
            <person name="Thomas B.C."/>
            <person name="Morowitz M.J."/>
            <person name="Banfield J.F."/>
        </authorList>
    </citation>
    <scope>NUCLEOTIDE SEQUENCE [LARGE SCALE GENOMIC DNA]</scope>
    <source>
        <strain evidence="6">S2_005_002_R2_34</strain>
    </source>
</reference>
<dbReference type="EMBL" id="QFPW01000009">
    <property type="protein sequence ID" value="PZQ49049.1"/>
    <property type="molecule type" value="Genomic_DNA"/>
</dbReference>
<dbReference type="Pfam" id="PF01979">
    <property type="entry name" value="Amidohydro_1"/>
    <property type="match status" value="1"/>
</dbReference>
<evidence type="ECO:0000256" key="4">
    <source>
        <dbReference type="ARBA" id="ARBA00022833"/>
    </source>
</evidence>
<protein>
    <submittedName>
        <fullName evidence="6">Amidohydrolase</fullName>
    </submittedName>
</protein>
<accession>A0A2W5N9U1</accession>
<comment type="similarity">
    <text evidence="1">Belongs to the metallo-dependent hydrolases superfamily. ATZ/TRZ family.</text>
</comment>
<dbReference type="InterPro" id="IPR011059">
    <property type="entry name" value="Metal-dep_hydrolase_composite"/>
</dbReference>
<evidence type="ECO:0000259" key="5">
    <source>
        <dbReference type="Pfam" id="PF01979"/>
    </source>
</evidence>
<comment type="caution">
    <text evidence="6">The sequence shown here is derived from an EMBL/GenBank/DDBJ whole genome shotgun (WGS) entry which is preliminary data.</text>
</comment>
<evidence type="ECO:0000256" key="3">
    <source>
        <dbReference type="ARBA" id="ARBA00022801"/>
    </source>
</evidence>
<evidence type="ECO:0000256" key="2">
    <source>
        <dbReference type="ARBA" id="ARBA00022723"/>
    </source>
</evidence>
<organism evidence="6 7">
    <name type="scientific">Rhodovulum sulfidophilum</name>
    <name type="common">Rhodobacter sulfidophilus</name>
    <dbReference type="NCBI Taxonomy" id="35806"/>
    <lineage>
        <taxon>Bacteria</taxon>
        <taxon>Pseudomonadati</taxon>
        <taxon>Pseudomonadota</taxon>
        <taxon>Alphaproteobacteria</taxon>
        <taxon>Rhodobacterales</taxon>
        <taxon>Paracoccaceae</taxon>
        <taxon>Rhodovulum</taxon>
    </lineage>
</organism>
<proteinExistence type="inferred from homology"/>
<keyword evidence="2" id="KW-0479">Metal-binding</keyword>
<sequence length="442" mass="46868">MTDPAAARPDLIVTNALIVTADADFTVVPDGAVAVRDGRIAAIGPSAAIGRHAAEVVDAGGAILMPGLVNTHCHAADSLFRGLVEDLPLEPWLQTVWKAEGAILNRRTVRLGATLGLAELLLSGVTTVMDMFWFPEETARAARELGMRVATGGIFIDFPGVDHVSHDDRLRAARAFFAEFDGADDVFPTIMPHGAYTVGPDNLTSAKALAEERGALFCTHAAETRAEQADIETRYGHSVIRHLDHLGLLDERTVLAHCVWLDDAEIEILARTGATVSHNPVSNLKLASGIARVSDMLAAGVRVTVGTDGAISGNDLDMWMALRLAATLHRGATHRADAVSTRQALAMVTREGAAALGAADRIGALEVGKFADMILIDTDRVHATPMFDPMTHIVFSTAKSDVRDVFVAGQRVVRDGALTRVNIAETLGRVRALTPAIAGSIA</sequence>
<dbReference type="AlphaFoldDB" id="A0A2W5N9U1"/>
<dbReference type="PANTHER" id="PTHR43794:SF11">
    <property type="entry name" value="AMIDOHYDROLASE-RELATED DOMAIN-CONTAINING PROTEIN"/>
    <property type="match status" value="1"/>
</dbReference>
<dbReference type="GO" id="GO:0016814">
    <property type="term" value="F:hydrolase activity, acting on carbon-nitrogen (but not peptide) bonds, in cyclic amidines"/>
    <property type="evidence" value="ECO:0007669"/>
    <property type="project" value="UniProtKB-ARBA"/>
</dbReference>
<dbReference type="Gene3D" id="2.30.40.10">
    <property type="entry name" value="Urease, subunit C, domain 1"/>
    <property type="match status" value="1"/>
</dbReference>
<gene>
    <name evidence="6" type="ORF">DI556_12965</name>
</gene>
<dbReference type="PANTHER" id="PTHR43794">
    <property type="entry name" value="AMINOHYDROLASE SSNA-RELATED"/>
    <property type="match status" value="1"/>
</dbReference>
<dbReference type="Proteomes" id="UP000249185">
    <property type="component" value="Unassembled WGS sequence"/>
</dbReference>
<name>A0A2W5N9U1_RHOSU</name>
<feature type="domain" description="Amidohydrolase-related" evidence="5">
    <location>
        <begin position="63"/>
        <end position="412"/>
    </location>
</feature>
<keyword evidence="3 6" id="KW-0378">Hydrolase</keyword>
<dbReference type="InterPro" id="IPR032466">
    <property type="entry name" value="Metal_Hydrolase"/>
</dbReference>
<evidence type="ECO:0000313" key="7">
    <source>
        <dbReference type="Proteomes" id="UP000249185"/>
    </source>
</evidence>
<dbReference type="SUPFAM" id="SSF51338">
    <property type="entry name" value="Composite domain of metallo-dependent hydrolases"/>
    <property type="match status" value="1"/>
</dbReference>
<dbReference type="Gene3D" id="3.20.20.140">
    <property type="entry name" value="Metal-dependent hydrolases"/>
    <property type="match status" value="1"/>
</dbReference>
<dbReference type="InterPro" id="IPR006680">
    <property type="entry name" value="Amidohydro-rel"/>
</dbReference>